<dbReference type="GO" id="GO:0005524">
    <property type="term" value="F:ATP binding"/>
    <property type="evidence" value="ECO:0007669"/>
    <property type="project" value="UniProtKB-KW"/>
</dbReference>
<dbReference type="SUPFAM" id="SSF56112">
    <property type="entry name" value="Protein kinase-like (PK-like)"/>
    <property type="match status" value="1"/>
</dbReference>
<proteinExistence type="inferred from homology"/>
<keyword evidence="8" id="KW-1185">Reference proteome</keyword>
<dbReference type="EC" id="2.7.12.2" evidence="6"/>
<evidence type="ECO:0000256" key="4">
    <source>
        <dbReference type="ARBA" id="ARBA00022840"/>
    </source>
</evidence>
<keyword evidence="3" id="KW-0418">Kinase</keyword>
<sequence length="563" mass="65517">MNVSHRFLAIDWNPRHRFKRIYMSSEKKIPAYAKLVEEPGVNKLQFLPDETIYNYNESDLKTKGIIRGNRHNVRKVLHKPSQKLFAIKEITMPYNTYDNSENLIKMISFVQEIRALRQLRNSTHIVQFYGFCVSNDKCLICMEYIDSSLSLKELYLSIHNEKERFPEDLLGCTAVAVVKALEDCHDKNILHRDVKPGNILIKWTGYIKLGDFGEAKITDGTSSTLSGTYYYWPPEKFQWEIDQMNEKTDIWSFGITLLEAVRGSLPYSTRDLITVQQGVLNLKSEIEVDKAFDSYEDLTKTFVKSCLLKWDFRSTCKKLKEYPFFTTYESYRPEKIESILRKYKSMVKTYDDDISLQLQETSKKPEIRTLLAHTQPFIISFSDEIADDNQQSQVEVAPEEIDLKDLGYCSSSDEEEQIDDPSLFVKSVQKLIDPIDHDPKTPSFPTQQEDLVDQRIFEFKNSTLKQVLHKPSNRTIMSKELTRPDTILENWKQDEKLKISDIPERIISEYNNSLQLAKNSIKTIVPVIKNIKPENHDQKEYLAFLFDDLISLLDPNTIANSSK</sequence>
<organism evidence="8 9">
    <name type="scientific">Acrobeloides nanus</name>
    <dbReference type="NCBI Taxonomy" id="290746"/>
    <lineage>
        <taxon>Eukaryota</taxon>
        <taxon>Metazoa</taxon>
        <taxon>Ecdysozoa</taxon>
        <taxon>Nematoda</taxon>
        <taxon>Chromadorea</taxon>
        <taxon>Rhabditida</taxon>
        <taxon>Tylenchina</taxon>
        <taxon>Cephalobomorpha</taxon>
        <taxon>Cephaloboidea</taxon>
        <taxon>Cephalobidae</taxon>
        <taxon>Acrobeloides</taxon>
    </lineage>
</organism>
<keyword evidence="1" id="KW-0808">Transferase</keyword>
<dbReference type="InterPro" id="IPR000719">
    <property type="entry name" value="Prot_kinase_dom"/>
</dbReference>
<dbReference type="GO" id="GO:0051403">
    <property type="term" value="P:stress-activated MAPK cascade"/>
    <property type="evidence" value="ECO:0007669"/>
    <property type="project" value="TreeGrafter"/>
</dbReference>
<comment type="similarity">
    <text evidence="5">Belongs to the protein kinase superfamily. STE Ser/Thr protein kinase family. MAP kinase kinase subfamily.</text>
</comment>
<dbReference type="GO" id="GO:0004708">
    <property type="term" value="F:MAP kinase kinase activity"/>
    <property type="evidence" value="ECO:0007669"/>
    <property type="project" value="UniProtKB-EC"/>
</dbReference>
<dbReference type="InterPro" id="IPR008271">
    <property type="entry name" value="Ser/Thr_kinase_AS"/>
</dbReference>
<keyword evidence="4" id="KW-0067">ATP-binding</keyword>
<dbReference type="InterPro" id="IPR011009">
    <property type="entry name" value="Kinase-like_dom_sf"/>
</dbReference>
<evidence type="ECO:0000313" key="8">
    <source>
        <dbReference type="Proteomes" id="UP000887540"/>
    </source>
</evidence>
<protein>
    <recommendedName>
        <fullName evidence="6">mitogen-activated protein kinase kinase</fullName>
        <ecNumber evidence="6">2.7.12.2</ecNumber>
    </recommendedName>
</protein>
<dbReference type="PROSITE" id="PS50011">
    <property type="entry name" value="PROTEIN_KINASE_DOM"/>
    <property type="match status" value="1"/>
</dbReference>
<dbReference type="PANTHER" id="PTHR48013">
    <property type="entry name" value="DUAL SPECIFICITY MITOGEN-ACTIVATED PROTEIN KINASE KINASE 5-RELATED"/>
    <property type="match status" value="1"/>
</dbReference>
<dbReference type="PROSITE" id="PS00108">
    <property type="entry name" value="PROTEIN_KINASE_ST"/>
    <property type="match status" value="1"/>
</dbReference>
<evidence type="ECO:0000256" key="1">
    <source>
        <dbReference type="ARBA" id="ARBA00022679"/>
    </source>
</evidence>
<reference evidence="9" key="1">
    <citation type="submission" date="2022-11" db="UniProtKB">
        <authorList>
            <consortium name="WormBaseParasite"/>
        </authorList>
    </citation>
    <scope>IDENTIFICATION</scope>
</reference>
<evidence type="ECO:0000256" key="3">
    <source>
        <dbReference type="ARBA" id="ARBA00022777"/>
    </source>
</evidence>
<evidence type="ECO:0000256" key="6">
    <source>
        <dbReference type="ARBA" id="ARBA00038999"/>
    </source>
</evidence>
<evidence type="ECO:0000256" key="2">
    <source>
        <dbReference type="ARBA" id="ARBA00022741"/>
    </source>
</evidence>
<feature type="domain" description="Protein kinase" evidence="7">
    <location>
        <begin position="59"/>
        <end position="325"/>
    </location>
</feature>
<dbReference type="Gene3D" id="3.30.200.20">
    <property type="entry name" value="Phosphorylase Kinase, domain 1"/>
    <property type="match status" value="1"/>
</dbReference>
<dbReference type="SMART" id="SM00220">
    <property type="entry name" value="S_TKc"/>
    <property type="match status" value="1"/>
</dbReference>
<evidence type="ECO:0000256" key="5">
    <source>
        <dbReference type="ARBA" id="ARBA00038035"/>
    </source>
</evidence>
<dbReference type="Gene3D" id="1.10.510.10">
    <property type="entry name" value="Transferase(Phosphotransferase) domain 1"/>
    <property type="match status" value="1"/>
</dbReference>
<evidence type="ECO:0000259" key="7">
    <source>
        <dbReference type="PROSITE" id="PS50011"/>
    </source>
</evidence>
<keyword evidence="2" id="KW-0547">Nucleotide-binding</keyword>
<dbReference type="Proteomes" id="UP000887540">
    <property type="component" value="Unplaced"/>
</dbReference>
<accession>A0A914E755</accession>
<dbReference type="WBParaSite" id="ACRNAN_scaffold6160.g26309.t1">
    <property type="protein sequence ID" value="ACRNAN_scaffold6160.g26309.t1"/>
    <property type="gene ID" value="ACRNAN_scaffold6160.g26309"/>
</dbReference>
<evidence type="ECO:0000313" key="9">
    <source>
        <dbReference type="WBParaSite" id="ACRNAN_scaffold6160.g26309.t1"/>
    </source>
</evidence>
<dbReference type="AlphaFoldDB" id="A0A914E755"/>
<name>A0A914E755_9BILA</name>
<dbReference type="Pfam" id="PF00069">
    <property type="entry name" value="Pkinase"/>
    <property type="match status" value="1"/>
</dbReference>
<dbReference type="PANTHER" id="PTHR48013:SF28">
    <property type="entry name" value="DUAL SPECIFICITY MITOGEN-ACTIVATED PROTEIN KINASE KINASE SEK-1"/>
    <property type="match status" value="1"/>
</dbReference>